<dbReference type="Pfam" id="PF00211">
    <property type="entry name" value="Guanylate_cyc"/>
    <property type="match status" value="1"/>
</dbReference>
<organism evidence="8">
    <name type="scientific">Oscillatoriales cyanobacterium SpSt-418</name>
    <dbReference type="NCBI Taxonomy" id="2282169"/>
    <lineage>
        <taxon>Bacteria</taxon>
        <taxon>Bacillati</taxon>
        <taxon>Cyanobacteriota</taxon>
        <taxon>Cyanophyceae</taxon>
        <taxon>Oscillatoriophycideae</taxon>
        <taxon>Oscillatoriales</taxon>
    </lineage>
</organism>
<feature type="domain" description="Guanylate cyclase" evidence="6">
    <location>
        <begin position="340"/>
        <end position="473"/>
    </location>
</feature>
<comment type="subcellular location">
    <subcellularLocation>
        <location evidence="1">Cell membrane</location>
        <topology evidence="1">Multi-pass membrane protein</topology>
    </subcellularLocation>
</comment>
<evidence type="ECO:0000313" key="8">
    <source>
        <dbReference type="EMBL" id="HFN01070.1"/>
    </source>
</evidence>
<dbReference type="Gene3D" id="6.10.340.10">
    <property type="match status" value="1"/>
</dbReference>
<evidence type="ECO:0000256" key="2">
    <source>
        <dbReference type="ARBA" id="ARBA00005381"/>
    </source>
</evidence>
<accession>A0A7C3KH72</accession>
<feature type="transmembrane region" description="Helical" evidence="5">
    <location>
        <begin position="110"/>
        <end position="135"/>
    </location>
</feature>
<reference evidence="8" key="1">
    <citation type="journal article" date="2020" name="mSystems">
        <title>Genome- and Community-Level Interaction Insights into Carbon Utilization and Element Cycling Functions of Hydrothermarchaeota in Hydrothermal Sediment.</title>
        <authorList>
            <person name="Zhou Z."/>
            <person name="Liu Y."/>
            <person name="Xu W."/>
            <person name="Pan J."/>
            <person name="Luo Z.H."/>
            <person name="Li M."/>
        </authorList>
    </citation>
    <scope>NUCLEOTIDE SEQUENCE [LARGE SCALE GENOMIC DNA]</scope>
    <source>
        <strain evidence="8">SpSt-418</strain>
    </source>
</reference>
<name>A0A7C3KH72_9CYAN</name>
<evidence type="ECO:0000256" key="4">
    <source>
        <dbReference type="ARBA" id="ARBA00023136"/>
    </source>
</evidence>
<evidence type="ECO:0000259" key="6">
    <source>
        <dbReference type="PROSITE" id="PS50125"/>
    </source>
</evidence>
<gene>
    <name evidence="8" type="ORF">ENR64_25610</name>
</gene>
<sequence>MTSLADPTKSSRRESSITWRLALVACAPVLAQLLGSAFNIWYNSTYVQPVLNPAQLAAFWQTVKLFNGVVYPLGVGIWLWAVFSIRSTCQRLQNQEPVLPAQLLRARQRVVNLPWLGSAIALALWLLCIPVFLAVLTQAPGTLTLRILYDLPVSFVIAALIAVTHGFFVIEMVSYRLLYPLLFQSARPFEIPGTLPLSLRWRGVLFALCGGICPIISLLILSVAPHGHDPQNAWFAIAVGSLGILFSLSSAWLIEQLVVEPIKALQRTAAAVTHGNLAIRLNLLRADEFGPLIDEFNQMIAELQENQLLQEIFGRHVGEQAAIQILRRDPNLGGIEQDLTVLFVDIRNFSQRCDVQSPQEVVTVLNLFLTEMVEIVEQGYGGMVNKFLGDGFMALFGVGDSTENHASQAVKAAQAMLTSLDKLNHRLEEEGTQPLAMGIGIHTGRAIVGSIGSDRRMEYTAIGDTVNVASRVEALTKVVGKPLLLTDPTRQALPSEIVIESLPPQWVKGKPEPISIFYVKNGESTFSNGMKAT</sequence>
<evidence type="ECO:0000256" key="3">
    <source>
        <dbReference type="ARBA" id="ARBA00022475"/>
    </source>
</evidence>
<feature type="transmembrane region" description="Helical" evidence="5">
    <location>
        <begin position="199"/>
        <end position="221"/>
    </location>
</feature>
<comment type="caution">
    <text evidence="8">The sequence shown here is derived from an EMBL/GenBank/DDBJ whole genome shotgun (WGS) entry which is preliminary data.</text>
</comment>
<dbReference type="InterPro" id="IPR001054">
    <property type="entry name" value="A/G_cyclase"/>
</dbReference>
<dbReference type="AlphaFoldDB" id="A0A7C3KH72"/>
<dbReference type="PANTHER" id="PTHR43081:SF17">
    <property type="entry name" value="BLL5647 PROTEIN"/>
    <property type="match status" value="1"/>
</dbReference>
<dbReference type="GO" id="GO:0005886">
    <property type="term" value="C:plasma membrane"/>
    <property type="evidence" value="ECO:0007669"/>
    <property type="project" value="UniProtKB-SubCell"/>
</dbReference>
<evidence type="ECO:0000256" key="1">
    <source>
        <dbReference type="ARBA" id="ARBA00004651"/>
    </source>
</evidence>
<dbReference type="SUPFAM" id="SSF158472">
    <property type="entry name" value="HAMP domain-like"/>
    <property type="match status" value="1"/>
</dbReference>
<dbReference type="Gene3D" id="3.30.70.1230">
    <property type="entry name" value="Nucleotide cyclase"/>
    <property type="match status" value="1"/>
</dbReference>
<feature type="transmembrane region" description="Helical" evidence="5">
    <location>
        <begin position="155"/>
        <end position="178"/>
    </location>
</feature>
<dbReference type="PROSITE" id="PS50885">
    <property type="entry name" value="HAMP"/>
    <property type="match status" value="1"/>
</dbReference>
<dbReference type="PANTHER" id="PTHR43081">
    <property type="entry name" value="ADENYLATE CYCLASE, TERMINAL-DIFFERENTIATION SPECIFIC-RELATED"/>
    <property type="match status" value="1"/>
</dbReference>
<comment type="similarity">
    <text evidence="2">Belongs to the adenylyl cyclase class-3 family.</text>
</comment>
<keyword evidence="3" id="KW-1003">Cell membrane</keyword>
<dbReference type="PROSITE" id="PS50125">
    <property type="entry name" value="GUANYLATE_CYCLASE_2"/>
    <property type="match status" value="1"/>
</dbReference>
<dbReference type="GO" id="GO:0004016">
    <property type="term" value="F:adenylate cyclase activity"/>
    <property type="evidence" value="ECO:0007669"/>
    <property type="project" value="UniProtKB-ARBA"/>
</dbReference>
<feature type="transmembrane region" description="Helical" evidence="5">
    <location>
        <begin position="21"/>
        <end position="42"/>
    </location>
</feature>
<feature type="transmembrane region" description="Helical" evidence="5">
    <location>
        <begin position="69"/>
        <end position="89"/>
    </location>
</feature>
<feature type="domain" description="HAMP" evidence="7">
    <location>
        <begin position="256"/>
        <end position="308"/>
    </location>
</feature>
<keyword evidence="5" id="KW-0812">Transmembrane</keyword>
<feature type="transmembrane region" description="Helical" evidence="5">
    <location>
        <begin position="233"/>
        <end position="254"/>
    </location>
</feature>
<dbReference type="SMART" id="SM00044">
    <property type="entry name" value="CYCc"/>
    <property type="match status" value="1"/>
</dbReference>
<dbReference type="InterPro" id="IPR050697">
    <property type="entry name" value="Adenylyl/Guanylyl_Cyclase_3/4"/>
</dbReference>
<dbReference type="SMART" id="SM00304">
    <property type="entry name" value="HAMP"/>
    <property type="match status" value="1"/>
</dbReference>
<dbReference type="CDD" id="cd06225">
    <property type="entry name" value="HAMP"/>
    <property type="match status" value="1"/>
</dbReference>
<dbReference type="GO" id="GO:0006171">
    <property type="term" value="P:cAMP biosynthetic process"/>
    <property type="evidence" value="ECO:0007669"/>
    <property type="project" value="TreeGrafter"/>
</dbReference>
<dbReference type="SUPFAM" id="SSF55073">
    <property type="entry name" value="Nucleotide cyclase"/>
    <property type="match status" value="1"/>
</dbReference>
<keyword evidence="4 5" id="KW-0472">Membrane</keyword>
<proteinExistence type="inferred from homology"/>
<evidence type="ECO:0000256" key="5">
    <source>
        <dbReference type="SAM" id="Phobius"/>
    </source>
</evidence>
<dbReference type="Pfam" id="PF00672">
    <property type="entry name" value="HAMP"/>
    <property type="match status" value="1"/>
</dbReference>
<dbReference type="CDD" id="cd07302">
    <property type="entry name" value="CHD"/>
    <property type="match status" value="1"/>
</dbReference>
<dbReference type="GO" id="GO:0035556">
    <property type="term" value="P:intracellular signal transduction"/>
    <property type="evidence" value="ECO:0007669"/>
    <property type="project" value="InterPro"/>
</dbReference>
<protein>
    <submittedName>
        <fullName evidence="8">Adenylate/guanylate cyclase domain-containing protein</fullName>
    </submittedName>
</protein>
<dbReference type="InterPro" id="IPR029787">
    <property type="entry name" value="Nucleotide_cyclase"/>
</dbReference>
<keyword evidence="5" id="KW-1133">Transmembrane helix</keyword>
<evidence type="ECO:0000259" key="7">
    <source>
        <dbReference type="PROSITE" id="PS50885"/>
    </source>
</evidence>
<dbReference type="EMBL" id="DSRU01000366">
    <property type="protein sequence ID" value="HFN01070.1"/>
    <property type="molecule type" value="Genomic_DNA"/>
</dbReference>
<dbReference type="InterPro" id="IPR003660">
    <property type="entry name" value="HAMP_dom"/>
</dbReference>